<reference evidence="5" key="1">
    <citation type="submission" date="2018-06" db="EMBL/GenBank/DDBJ databases">
        <title>Aestuariibacter litoralis strain KCTC 52945T.</title>
        <authorList>
            <person name="Li X."/>
            <person name="Salam N."/>
            <person name="Li J.-L."/>
            <person name="Chen Y.-M."/>
            <person name="Yang Z.-W."/>
            <person name="Zhang L.-Y."/>
            <person name="Han M.-X."/>
            <person name="Xiao M."/>
            <person name="Li W.-J."/>
        </authorList>
    </citation>
    <scope>NUCLEOTIDE SEQUENCE [LARGE SCALE GENOMIC DNA]</scope>
    <source>
        <strain evidence="5">KCTC 52945</strain>
    </source>
</reference>
<feature type="signal peptide" evidence="2">
    <location>
        <begin position="1"/>
        <end position="27"/>
    </location>
</feature>
<protein>
    <recommendedName>
        <fullName evidence="3">Solute-binding protein family 3/N-terminal domain-containing protein</fullName>
    </recommendedName>
</protein>
<dbReference type="EMBL" id="QKVK01000001">
    <property type="protein sequence ID" value="PZF78682.1"/>
    <property type="molecule type" value="Genomic_DNA"/>
</dbReference>
<evidence type="ECO:0000313" key="5">
    <source>
        <dbReference type="Proteomes" id="UP000248795"/>
    </source>
</evidence>
<accession>A0A2W2AY44</accession>
<sequence>MMRRNVKFSTASRMFFALLLLSGVAEAQDTPPVAYQPPLFRAAEEQARPKLPENLSVKLIADEDFAPYSFLSRTGSPAGISVEIAIAACEQARLACTVEVRPFAEILPALARGEADVAVTGPRLDEKSLAAARMTRPYFRIMGRFAVANTSTLDSATARSLAGRRIGVVKDTVHARWLATYYSTARITPYDDLAKAGAALKAGEVDVLFGDNLQVIYWVAGEAAAACCRLLDGAYSDFDYFSRNLAFLVRRDRAELAQAFDYGLDKAQATGSTAKILRTYVPLDPW</sequence>
<dbReference type="SMART" id="SM00062">
    <property type="entry name" value="PBPb"/>
    <property type="match status" value="1"/>
</dbReference>
<dbReference type="PANTHER" id="PTHR35936:SF35">
    <property type="entry name" value="L-CYSTINE-BINDING PROTEIN TCYJ"/>
    <property type="match status" value="1"/>
</dbReference>
<name>A0A2W2AY44_9HYPH</name>
<comment type="caution">
    <text evidence="4">The sequence shown here is derived from an EMBL/GenBank/DDBJ whole genome shotgun (WGS) entry which is preliminary data.</text>
</comment>
<feature type="domain" description="Solute-binding protein family 3/N-terminal" evidence="3">
    <location>
        <begin position="56"/>
        <end position="284"/>
    </location>
</feature>
<evidence type="ECO:0000259" key="3">
    <source>
        <dbReference type="SMART" id="SM00062"/>
    </source>
</evidence>
<dbReference type="Proteomes" id="UP000248795">
    <property type="component" value="Unassembled WGS sequence"/>
</dbReference>
<gene>
    <name evidence="4" type="ORF">DK847_02440</name>
</gene>
<keyword evidence="5" id="KW-1185">Reference proteome</keyword>
<dbReference type="AlphaFoldDB" id="A0A2W2AY44"/>
<evidence type="ECO:0000313" key="4">
    <source>
        <dbReference type="EMBL" id="PZF78682.1"/>
    </source>
</evidence>
<dbReference type="InterPro" id="IPR001638">
    <property type="entry name" value="Solute-binding_3/MltF_N"/>
</dbReference>
<dbReference type="Gene3D" id="3.40.190.10">
    <property type="entry name" value="Periplasmic binding protein-like II"/>
    <property type="match status" value="2"/>
</dbReference>
<keyword evidence="1 2" id="KW-0732">Signal</keyword>
<organism evidence="4 5">
    <name type="scientific">Aestuariivirga litoralis</name>
    <dbReference type="NCBI Taxonomy" id="2650924"/>
    <lineage>
        <taxon>Bacteria</taxon>
        <taxon>Pseudomonadati</taxon>
        <taxon>Pseudomonadota</taxon>
        <taxon>Alphaproteobacteria</taxon>
        <taxon>Hyphomicrobiales</taxon>
        <taxon>Aestuariivirgaceae</taxon>
        <taxon>Aestuariivirga</taxon>
    </lineage>
</organism>
<evidence type="ECO:0000256" key="2">
    <source>
        <dbReference type="SAM" id="SignalP"/>
    </source>
</evidence>
<evidence type="ECO:0000256" key="1">
    <source>
        <dbReference type="ARBA" id="ARBA00022729"/>
    </source>
</evidence>
<proteinExistence type="predicted"/>
<dbReference type="Pfam" id="PF00497">
    <property type="entry name" value="SBP_bac_3"/>
    <property type="match status" value="1"/>
</dbReference>
<dbReference type="SUPFAM" id="SSF53850">
    <property type="entry name" value="Periplasmic binding protein-like II"/>
    <property type="match status" value="1"/>
</dbReference>
<dbReference type="PANTHER" id="PTHR35936">
    <property type="entry name" value="MEMBRANE-BOUND LYTIC MUREIN TRANSGLYCOSYLASE F"/>
    <property type="match status" value="1"/>
</dbReference>
<feature type="chain" id="PRO_5015940350" description="Solute-binding protein family 3/N-terminal domain-containing protein" evidence="2">
    <location>
        <begin position="28"/>
        <end position="286"/>
    </location>
</feature>